<evidence type="ECO:0000313" key="4">
    <source>
        <dbReference type="EMBL" id="KAG0490396.1"/>
    </source>
</evidence>
<dbReference type="PANTHER" id="PTHR34562:SF8">
    <property type="entry name" value="WPP DOMAIN-INTERACTING PROTEIN 1"/>
    <property type="match status" value="1"/>
</dbReference>
<dbReference type="InterPro" id="IPR044696">
    <property type="entry name" value="WIP1/2/3"/>
</dbReference>
<proteinExistence type="predicted"/>
<evidence type="ECO:0000313" key="5">
    <source>
        <dbReference type="Proteomes" id="UP000639772"/>
    </source>
</evidence>
<evidence type="ECO:0000256" key="2">
    <source>
        <dbReference type="SAM" id="MobiDB-lite"/>
    </source>
</evidence>
<keyword evidence="3" id="KW-0812">Transmembrane</keyword>
<comment type="caution">
    <text evidence="4">The sequence shown here is derived from an EMBL/GenBank/DDBJ whole genome shotgun (WGS) entry which is preliminary data.</text>
</comment>
<reference evidence="4 5" key="1">
    <citation type="journal article" date="2020" name="Nat. Food">
        <title>A phased Vanilla planifolia genome enables genetic improvement of flavour and production.</title>
        <authorList>
            <person name="Hasing T."/>
            <person name="Tang H."/>
            <person name="Brym M."/>
            <person name="Khazi F."/>
            <person name="Huang T."/>
            <person name="Chambers A.H."/>
        </authorList>
    </citation>
    <scope>NUCLEOTIDE SEQUENCE [LARGE SCALE GENOMIC DNA]</scope>
    <source>
        <tissue evidence="4">Leaf</tissue>
    </source>
</reference>
<feature type="region of interest" description="Disordered" evidence="2">
    <location>
        <begin position="199"/>
        <end position="230"/>
    </location>
</feature>
<dbReference type="PANTHER" id="PTHR34562">
    <property type="entry name" value="WPP DOMAIN-INTERACTING PROTEIN 2"/>
    <property type="match status" value="1"/>
</dbReference>
<name>A0A835RK35_VANPL</name>
<keyword evidence="1" id="KW-0175">Coiled coil</keyword>
<dbReference type="AlphaFoldDB" id="A0A835RK35"/>
<feature type="coiled-coil region" evidence="1">
    <location>
        <begin position="405"/>
        <end position="439"/>
    </location>
</feature>
<evidence type="ECO:0000256" key="3">
    <source>
        <dbReference type="SAM" id="Phobius"/>
    </source>
</evidence>
<gene>
    <name evidence="4" type="ORF">HPP92_007259</name>
</gene>
<organism evidence="4 5">
    <name type="scientific">Vanilla planifolia</name>
    <name type="common">Vanilla</name>
    <dbReference type="NCBI Taxonomy" id="51239"/>
    <lineage>
        <taxon>Eukaryota</taxon>
        <taxon>Viridiplantae</taxon>
        <taxon>Streptophyta</taxon>
        <taxon>Embryophyta</taxon>
        <taxon>Tracheophyta</taxon>
        <taxon>Spermatophyta</taxon>
        <taxon>Magnoliopsida</taxon>
        <taxon>Liliopsida</taxon>
        <taxon>Asparagales</taxon>
        <taxon>Orchidaceae</taxon>
        <taxon>Vanilloideae</taxon>
        <taxon>Vanilleae</taxon>
        <taxon>Vanilla</taxon>
    </lineage>
</organism>
<keyword evidence="3" id="KW-0472">Membrane</keyword>
<dbReference type="Proteomes" id="UP000639772">
    <property type="component" value="Chromosome 3"/>
</dbReference>
<accession>A0A835RK35</accession>
<evidence type="ECO:0008006" key="6">
    <source>
        <dbReference type="Google" id="ProtNLM"/>
    </source>
</evidence>
<sequence length="583" mass="65124">MDLGEILKSRSVEREEIEPSSPKKTLPLEESWASCNGDIRSQEQGEIDSSFEIELAGRFGEIDKVGCSAEATNDTLKLKEAPERNGFIEESEESIPRTVVAPSAKGQGLRKWKRIRRNLLKHGSGKSESAQIMKRRLPIDGPSKAGEENKLISDIEAEAKDSVASLGSKNTLGGSVPACIGLLEQELKKLASSGFSIGMDSDNSEDRSSRFSTAASAPRARHEEQRRNPKTFGLRASAHAVQLRDQLLGRAIDFSKTYIEGKIKSEKENSYSSVESDLRSSPDRVLQQGAAVRSSGKHGDCSLNFVSEVIAEAHSGGRVMSGYFTENTELENPPEGLNDKLLEEDTEKTEHCIPPSDHDPFVKSIALLQETQEALENELLMVAAIGKDPVLSEEASHCPTFDIQLKELNKKVEHLESILEEASKSIKAKEQKVVQLEAIVWKSELPELEIRSDKLFLEEHQEAMESELEVLIMKSMEAEIEYLILAKTSHSWKVLAEDRFALFKEQLMPNLSNVEHRASLLKEQTERLEAYCEGLRRTEKVLTLQNMVFKLSLCYFFQLLVFCLAFGLFLMRLLPSSDWVVPT</sequence>
<keyword evidence="3" id="KW-1133">Transmembrane helix</keyword>
<protein>
    <recommendedName>
        <fullName evidence="6">WPP domain-interacting protein 2</fullName>
    </recommendedName>
</protein>
<dbReference type="OrthoDB" id="680851at2759"/>
<feature type="region of interest" description="Disordered" evidence="2">
    <location>
        <begin position="1"/>
        <end position="30"/>
    </location>
</feature>
<feature type="compositionally biased region" description="Basic and acidic residues" evidence="2">
    <location>
        <begin position="1"/>
        <end position="14"/>
    </location>
</feature>
<feature type="transmembrane region" description="Helical" evidence="3">
    <location>
        <begin position="555"/>
        <end position="574"/>
    </location>
</feature>
<dbReference type="EMBL" id="JADCNM010000003">
    <property type="protein sequence ID" value="KAG0490396.1"/>
    <property type="molecule type" value="Genomic_DNA"/>
</dbReference>
<evidence type="ECO:0000256" key="1">
    <source>
        <dbReference type="SAM" id="Coils"/>
    </source>
</evidence>